<dbReference type="Proteomes" id="UP000821865">
    <property type="component" value="Chromosome 11"/>
</dbReference>
<keyword evidence="2" id="KW-1185">Reference proteome</keyword>
<name>A0ACB8DKC3_DERSI</name>
<comment type="caution">
    <text evidence="1">The sequence shown here is derived from an EMBL/GenBank/DDBJ whole genome shotgun (WGS) entry which is preliminary data.</text>
</comment>
<gene>
    <name evidence="1" type="ORF">HPB49_017922</name>
</gene>
<reference evidence="1" key="1">
    <citation type="submission" date="2020-05" db="EMBL/GenBank/DDBJ databases">
        <title>Large-scale comparative analyses of tick genomes elucidate their genetic diversity and vector capacities.</title>
        <authorList>
            <person name="Jia N."/>
            <person name="Wang J."/>
            <person name="Shi W."/>
            <person name="Du L."/>
            <person name="Sun Y."/>
            <person name="Zhan W."/>
            <person name="Jiang J."/>
            <person name="Wang Q."/>
            <person name="Zhang B."/>
            <person name="Ji P."/>
            <person name="Sakyi L.B."/>
            <person name="Cui X."/>
            <person name="Yuan T."/>
            <person name="Jiang B."/>
            <person name="Yang W."/>
            <person name="Lam T.T.-Y."/>
            <person name="Chang Q."/>
            <person name="Ding S."/>
            <person name="Wang X."/>
            <person name="Zhu J."/>
            <person name="Ruan X."/>
            <person name="Zhao L."/>
            <person name="Wei J."/>
            <person name="Que T."/>
            <person name="Du C."/>
            <person name="Cheng J."/>
            <person name="Dai P."/>
            <person name="Han X."/>
            <person name="Huang E."/>
            <person name="Gao Y."/>
            <person name="Liu J."/>
            <person name="Shao H."/>
            <person name="Ye R."/>
            <person name="Li L."/>
            <person name="Wei W."/>
            <person name="Wang X."/>
            <person name="Wang C."/>
            <person name="Yang T."/>
            <person name="Huo Q."/>
            <person name="Li W."/>
            <person name="Guo W."/>
            <person name="Chen H."/>
            <person name="Zhou L."/>
            <person name="Ni X."/>
            <person name="Tian J."/>
            <person name="Zhou Y."/>
            <person name="Sheng Y."/>
            <person name="Liu T."/>
            <person name="Pan Y."/>
            <person name="Xia L."/>
            <person name="Li J."/>
            <person name="Zhao F."/>
            <person name="Cao W."/>
        </authorList>
    </citation>
    <scope>NUCLEOTIDE SEQUENCE</scope>
    <source>
        <strain evidence="1">Dsil-2018</strain>
    </source>
</reference>
<evidence type="ECO:0000313" key="2">
    <source>
        <dbReference type="Proteomes" id="UP000821865"/>
    </source>
</evidence>
<protein>
    <submittedName>
        <fullName evidence="1">Uncharacterized protein</fullName>
    </submittedName>
</protein>
<evidence type="ECO:0000313" key="1">
    <source>
        <dbReference type="EMBL" id="KAH7971019.1"/>
    </source>
</evidence>
<organism evidence="1 2">
    <name type="scientific">Dermacentor silvarum</name>
    <name type="common">Tick</name>
    <dbReference type="NCBI Taxonomy" id="543639"/>
    <lineage>
        <taxon>Eukaryota</taxon>
        <taxon>Metazoa</taxon>
        <taxon>Ecdysozoa</taxon>
        <taxon>Arthropoda</taxon>
        <taxon>Chelicerata</taxon>
        <taxon>Arachnida</taxon>
        <taxon>Acari</taxon>
        <taxon>Parasitiformes</taxon>
        <taxon>Ixodida</taxon>
        <taxon>Ixodoidea</taxon>
        <taxon>Ixodidae</taxon>
        <taxon>Rhipicephalinae</taxon>
        <taxon>Dermacentor</taxon>
    </lineage>
</organism>
<accession>A0ACB8DKC3</accession>
<dbReference type="EMBL" id="CM023480">
    <property type="protein sequence ID" value="KAH7971019.1"/>
    <property type="molecule type" value="Genomic_DNA"/>
</dbReference>
<proteinExistence type="predicted"/>
<sequence length="435" mass="47513">MGENSSGPRAQASADLASELVSVFECPVCLDPVMPPIAQCVNGHLLCFPCRNKITVCPLCRVGISDVRALSMEKVAEKLPYSCKYSEYGCPAQLLLISKPDHEKACDFSAELSAADRVDGFCSERSRLAKRPSSLGSPWGLGFVVSILTRTAEIDPSKSSAFNGRTMSAKMWEPDALDLPEVASELASVFECPVCLDLIMPPIVQCVNGHLLCSPCSMKISSVCPLCREQISHVRALAMEKVAGKLPYPCKYSSNGCTAQALLNQKLDHERTCDFRTCPCIFTEEATCTWIGTGEAMVAHVREVHQDCPIVNGDKMKFVANNVDSRGPGVWKKVQSCLDQIFVVVLSRECNHVNQFYLLVQILGTLKESEKFVCQLKVRGEGRLLTWSSPPSSIVEGVEAVIARRDCLVFGAQTFTCDGNLTVDVTVTVDVRETI</sequence>